<dbReference type="Pfam" id="PF00982">
    <property type="entry name" value="Glyco_transf_20"/>
    <property type="match status" value="1"/>
</dbReference>
<dbReference type="InterPro" id="IPR012764">
    <property type="entry name" value="Gluc_glyc_Psyn"/>
</dbReference>
<evidence type="ECO:0000313" key="4">
    <source>
        <dbReference type="Proteomes" id="UP000540787"/>
    </source>
</evidence>
<dbReference type="NCBIfam" id="TIGR02398">
    <property type="entry name" value="gluc_glyc_Psyn"/>
    <property type="match status" value="1"/>
</dbReference>
<dbReference type="PANTHER" id="PTHR10788">
    <property type="entry name" value="TREHALOSE-6-PHOSPHATE SYNTHASE"/>
    <property type="match status" value="1"/>
</dbReference>
<dbReference type="GO" id="GO:0016791">
    <property type="term" value="F:phosphatase activity"/>
    <property type="evidence" value="ECO:0007669"/>
    <property type="project" value="UniProtKB-ARBA"/>
</dbReference>
<dbReference type="Pfam" id="PF05116">
    <property type="entry name" value="S6PP"/>
    <property type="match status" value="1"/>
</dbReference>
<gene>
    <name evidence="3" type="ORF">HD842_002187</name>
</gene>
<dbReference type="InterPro" id="IPR006379">
    <property type="entry name" value="HAD-SF_hydro_IIB"/>
</dbReference>
<dbReference type="PANTHER" id="PTHR10788:SF106">
    <property type="entry name" value="BCDNA.GH08860"/>
    <property type="match status" value="1"/>
</dbReference>
<feature type="domain" description="Sucrose phosphatase-like" evidence="2">
    <location>
        <begin position="17"/>
        <end position="247"/>
    </location>
</feature>
<dbReference type="NCBIfam" id="TIGR01484">
    <property type="entry name" value="HAD-SF-IIB"/>
    <property type="match status" value="1"/>
</dbReference>
<dbReference type="Gene3D" id="3.90.1070.10">
    <property type="match status" value="1"/>
</dbReference>
<evidence type="ECO:0000313" key="3">
    <source>
        <dbReference type="EMBL" id="MBB6134045.1"/>
    </source>
</evidence>
<reference evidence="3 4" key="1">
    <citation type="submission" date="2020-08" db="EMBL/GenBank/DDBJ databases">
        <title>The Agave Microbiome: Exploring the role of microbial communities in plant adaptations to desert environments.</title>
        <authorList>
            <person name="Partida-Martinez L.P."/>
        </authorList>
    </citation>
    <scope>NUCLEOTIDE SEQUENCE [LARGE SCALE GENOMIC DNA]</scope>
    <source>
        <strain evidence="3 4">AT3.2</strain>
    </source>
</reference>
<dbReference type="Gene3D" id="3.40.50.2000">
    <property type="entry name" value="Glycogen Phosphorylase B"/>
    <property type="match status" value="2"/>
</dbReference>
<keyword evidence="4" id="KW-1185">Reference proteome</keyword>
<dbReference type="AlphaFoldDB" id="A0A7W9X0A2"/>
<evidence type="ECO:0000256" key="1">
    <source>
        <dbReference type="ARBA" id="ARBA00008799"/>
    </source>
</evidence>
<dbReference type="PROSITE" id="PS01228">
    <property type="entry name" value="COF_1"/>
    <property type="match status" value="1"/>
</dbReference>
<dbReference type="GO" id="GO:0005992">
    <property type="term" value="P:trehalose biosynthetic process"/>
    <property type="evidence" value="ECO:0007669"/>
    <property type="project" value="InterPro"/>
</dbReference>
<dbReference type="EMBL" id="JACHBX010000002">
    <property type="protein sequence ID" value="MBB6134045.1"/>
    <property type="molecule type" value="Genomic_DNA"/>
</dbReference>
<evidence type="ECO:0000259" key="2">
    <source>
        <dbReference type="Pfam" id="PF05116"/>
    </source>
</evidence>
<dbReference type="SFLD" id="SFLDG01140">
    <property type="entry name" value="C2.B:_Phosphomannomutase_and_P"/>
    <property type="match status" value="1"/>
</dbReference>
<dbReference type="InterPro" id="IPR001830">
    <property type="entry name" value="Glyco_trans_20"/>
</dbReference>
<organism evidence="3 4">
    <name type="scientific">Massilia aurea</name>
    <dbReference type="NCBI Taxonomy" id="373040"/>
    <lineage>
        <taxon>Bacteria</taxon>
        <taxon>Pseudomonadati</taxon>
        <taxon>Pseudomonadota</taxon>
        <taxon>Betaproteobacteria</taxon>
        <taxon>Burkholderiales</taxon>
        <taxon>Oxalobacteraceae</taxon>
        <taxon>Telluria group</taxon>
        <taxon>Massilia</taxon>
    </lineage>
</organism>
<dbReference type="CDD" id="cd03788">
    <property type="entry name" value="GT20_TPS"/>
    <property type="match status" value="1"/>
</dbReference>
<protein>
    <submittedName>
        <fullName evidence="3">Glucosylglycerol-phosphate synthase</fullName>
    </submittedName>
</protein>
<dbReference type="RefSeq" id="WP_183554270.1">
    <property type="nucleotide sequence ID" value="NZ_JACHBX010000002.1"/>
</dbReference>
<dbReference type="Proteomes" id="UP000540787">
    <property type="component" value="Unassembled WGS sequence"/>
</dbReference>
<dbReference type="InterPro" id="IPR006380">
    <property type="entry name" value="SPP-like_dom"/>
</dbReference>
<dbReference type="SFLD" id="SFLDS00003">
    <property type="entry name" value="Haloacid_Dehalogenase"/>
    <property type="match status" value="1"/>
</dbReference>
<accession>A0A7W9X0A2</accession>
<dbReference type="SUPFAM" id="SSF53756">
    <property type="entry name" value="UDP-Glycosyltransferase/glycogen phosphorylase"/>
    <property type="match status" value="1"/>
</dbReference>
<comment type="similarity">
    <text evidence="1">Belongs to the glycosyltransferase 20 family.</text>
</comment>
<dbReference type="GO" id="GO:0051473">
    <property type="term" value="P:glucosylglycerol biosynthetic process"/>
    <property type="evidence" value="ECO:0007669"/>
    <property type="project" value="InterPro"/>
</dbReference>
<sequence length="772" mass="84484">MTVIDTQRWPRLLDPSRLVLATDLDGTLLAGTHEARRRIRELFSGALPGAKLVFVTGRGLETVIPLLSDPTVPRPHYIIADVGATIVDADLRPVEPLAHEIAATWPGTHEVLRALSGFPQLVRQLVPQERRCSFYATESAITPELRAAVDALGCDLLFSAGQYLDVLPRGVGKGAAVRRLAEVAGFDPAHILVAGDTLNDLSMFEAGFRGVVVGAAEPALVEAVRKSPRVVVADAAGCGGILEALSRHGLRFDGDDSPAAAPACGDAELVMVYHRLPYDEVIEDGVTCARRPKSPNGIMPTLLSFFAGGRKGSWVAWSQQNSRTPAGFVPHVAVDAARYPHLKAARIALTPDDIDQFYKKFSKEAFWPIIFSFPDKAVFRQDHWERYLEINRLFAEQTAREAAYGATAWIHDYNLWMVPAFLRPLRPDLKIAFFHHTAFPSSDVFNILPWRRDIIGSLLQCDYVGFHIPRYVENFVDAARSCAPVQIVDGVGCAPRFLTFGCALGVDHMTTALEVNGRQVALGAHPVGTNTDLIDTLVQTDAVQQQIAEIDAYLDGKTGIVSIERLDYVKGSLEKLQAYERMLEQHPELLGKVTLLNIITPAASGMDIYDSLREDLDRIVGRINGRFSTMDWVPVRYFYRSLPFEQVVAHYAACDIAWITPLRDGLNLVAKEYVATRHATGRPGTLVLSEFAGAAVELHGALLVNPYDANAMSATLYDALTMGADEVAYRAGRMAAIVRGHDVTRWGDDFLAALAALPAPGNEQPINERAAA</sequence>
<dbReference type="InterPro" id="IPR023214">
    <property type="entry name" value="HAD_sf"/>
</dbReference>
<comment type="caution">
    <text evidence="3">The sequence shown here is derived from an EMBL/GenBank/DDBJ whole genome shotgun (WGS) entry which is preliminary data.</text>
</comment>
<proteinExistence type="inferred from homology"/>
<name>A0A7W9X0A2_9BURK</name>
<dbReference type="SFLD" id="SFLDG01141">
    <property type="entry name" value="C2.B.1:_Sucrose_Phosphatase_Li"/>
    <property type="match status" value="1"/>
</dbReference>
<dbReference type="SUPFAM" id="SSF56784">
    <property type="entry name" value="HAD-like"/>
    <property type="match status" value="1"/>
</dbReference>
<dbReference type="GO" id="GO:0003825">
    <property type="term" value="F:alpha,alpha-trehalose-phosphate synthase (UDP-forming) activity"/>
    <property type="evidence" value="ECO:0007669"/>
    <property type="project" value="TreeGrafter"/>
</dbReference>
<dbReference type="Gene3D" id="3.40.50.1000">
    <property type="entry name" value="HAD superfamily/HAD-like"/>
    <property type="match status" value="1"/>
</dbReference>
<dbReference type="InterPro" id="IPR036412">
    <property type="entry name" value="HAD-like_sf"/>
</dbReference>